<dbReference type="KEGG" id="srm:SRM_00190"/>
<dbReference type="Proteomes" id="UP000000933">
    <property type="component" value="Chromosome"/>
</dbReference>
<organism evidence="1 2">
    <name type="scientific">Salinibacter ruber (strain M8)</name>
    <dbReference type="NCBI Taxonomy" id="761659"/>
    <lineage>
        <taxon>Bacteria</taxon>
        <taxon>Pseudomonadati</taxon>
        <taxon>Rhodothermota</taxon>
        <taxon>Rhodothermia</taxon>
        <taxon>Rhodothermales</taxon>
        <taxon>Salinibacteraceae</taxon>
        <taxon>Salinibacter</taxon>
    </lineage>
</organism>
<evidence type="ECO:0000313" key="2">
    <source>
        <dbReference type="Proteomes" id="UP000000933"/>
    </source>
</evidence>
<dbReference type="HOGENOM" id="CLU_2510778_0_0_10"/>
<dbReference type="AlphaFoldDB" id="D5H506"/>
<proteinExistence type="predicted"/>
<protein>
    <submittedName>
        <fullName evidence="1">Uncharacterized protein</fullName>
    </submittedName>
</protein>
<gene>
    <name evidence="1" type="ordered locus">SRM_00190</name>
</gene>
<reference evidence="2" key="2">
    <citation type="submission" date="2010-04" db="EMBL/GenBank/DDBJ databases">
        <title>Genome sequence of Salinibacter ruber M8.</title>
        <authorList>
            <consortium name="Genoscope"/>
        </authorList>
    </citation>
    <scope>NUCLEOTIDE SEQUENCE [LARGE SCALE GENOMIC DNA]</scope>
    <source>
        <strain evidence="2">M8</strain>
    </source>
</reference>
<name>D5H506_SALRM</name>
<evidence type="ECO:0000313" key="1">
    <source>
        <dbReference type="EMBL" id="CBH23111.1"/>
    </source>
</evidence>
<dbReference type="EMBL" id="FP565814">
    <property type="protein sequence ID" value="CBH23111.1"/>
    <property type="molecule type" value="Genomic_DNA"/>
</dbReference>
<accession>D5H506</accession>
<sequence>MPLRCVSLKWPDCREKASARAPAHLQGPPAHVHVPGTDALCGRVEPGASLFPAAGGRDLPTAVPATAVTLTSQFHWTRPCSDHDR</sequence>
<reference evidence="1 2" key="1">
    <citation type="journal article" date="2010" name="ISME J.">
        <title>Fine-scale evolution: genomic, phenotypic and ecological differentiation in two coexisting Salinibacter ruber strains.</title>
        <authorList>
            <person name="Pena A."/>
            <person name="Teeling H."/>
            <person name="Huerta-Cepas J."/>
            <person name="Santos F."/>
            <person name="Yarza P."/>
            <person name="Brito-Echeverria J."/>
            <person name="Lucio M."/>
            <person name="Schmitt-Kopplin P."/>
            <person name="Meseguer I."/>
            <person name="Schenowitz C."/>
            <person name="Dossat C."/>
            <person name="Barbe V."/>
            <person name="Dopazo J."/>
            <person name="Rossello-Mora R."/>
            <person name="Schuler M."/>
            <person name="Glockner F.O."/>
            <person name="Amann R."/>
            <person name="Gabaldon T."/>
            <person name="Anton J."/>
        </authorList>
    </citation>
    <scope>NUCLEOTIDE SEQUENCE [LARGE SCALE GENOMIC DNA]</scope>
    <source>
        <strain evidence="1 2">M8</strain>
    </source>
</reference>